<dbReference type="EMBL" id="MU790578">
    <property type="protein sequence ID" value="KAJ3997606.1"/>
    <property type="molecule type" value="Genomic_DNA"/>
</dbReference>
<dbReference type="Gene3D" id="2.120.10.30">
    <property type="entry name" value="TolB, C-terminal domain"/>
    <property type="match status" value="1"/>
</dbReference>
<evidence type="ECO:0000313" key="2">
    <source>
        <dbReference type="EMBL" id="KAJ3997606.1"/>
    </source>
</evidence>
<dbReference type="InterPro" id="IPR011042">
    <property type="entry name" value="6-blade_b-propeller_TolB-like"/>
</dbReference>
<dbReference type="PANTHER" id="PTHR47064:SF2">
    <property type="entry name" value="SMP-30_GLUCONOLACTONASE_LRE-LIKE REGION DOMAIN-CONTAINING PROTEIN-RELATED"/>
    <property type="match status" value="1"/>
</dbReference>
<name>A0ABQ8QGJ5_9AGAR</name>
<accession>A0ABQ8QGJ5</accession>
<organism evidence="2 3">
    <name type="scientific">Lentinula boryana</name>
    <dbReference type="NCBI Taxonomy" id="40481"/>
    <lineage>
        <taxon>Eukaryota</taxon>
        <taxon>Fungi</taxon>
        <taxon>Dikarya</taxon>
        <taxon>Basidiomycota</taxon>
        <taxon>Agaricomycotina</taxon>
        <taxon>Agaricomycetes</taxon>
        <taxon>Agaricomycetidae</taxon>
        <taxon>Agaricales</taxon>
        <taxon>Marasmiineae</taxon>
        <taxon>Omphalotaceae</taxon>
        <taxon>Lentinula</taxon>
    </lineage>
</organism>
<sequence>MLPCLEGRSSGIGAVFISIGHSSSSTFLALTMVPSKVLSGIVVVIAFTGTLASVSESQLPSQAIFVDPRSFAVMGPNADFRNDSFNILFNPTSTTPPFFQIFDKRFLTILGGSASFREIASDPTFAFAHEAPVYNEPTDEVFFSSNDGGPLGMSDLNHNNVISKISMKEVEAALSANATGPVNVPITQLNLSDSIQMTNGGTGPYNSSILLVTSGRGSLPPSIVLVNPLPPYNATVLLDNYFGRQFVSLNDIKVHPTNGKIFFTDVDYGFLNLFRPAPLMPFQVYRFDPDTSAVRVVADGFNKPNGIAFTPDGNTAYVSDTGASGGFLGNNLTLPASIYAFDVDPVTHVFKNRRVLAYADAGVPDGIQLDSDGNIYSGCADGTQVWAPDGTLLGKFFLGMSTAEMIFAGDGRLVILAETKMFLAKIAAKSIPLGGPSRT</sequence>
<dbReference type="InterPro" id="IPR052988">
    <property type="entry name" value="Oryzine_lactonohydrolase"/>
</dbReference>
<evidence type="ECO:0000259" key="1">
    <source>
        <dbReference type="Pfam" id="PF08450"/>
    </source>
</evidence>
<dbReference type="PANTHER" id="PTHR47064">
    <property type="entry name" value="PUTATIVE (AFU_ORTHOLOGUE AFUA_1G08990)-RELATED"/>
    <property type="match status" value="1"/>
</dbReference>
<comment type="caution">
    <text evidence="2">The sequence shown here is derived from an EMBL/GenBank/DDBJ whole genome shotgun (WGS) entry which is preliminary data.</text>
</comment>
<dbReference type="InterPro" id="IPR013658">
    <property type="entry name" value="SGL"/>
</dbReference>
<proteinExistence type="predicted"/>
<dbReference type="Pfam" id="PF08450">
    <property type="entry name" value="SGL"/>
    <property type="match status" value="1"/>
</dbReference>
<feature type="domain" description="SMP-30/Gluconolactonase/LRE-like region" evidence="1">
    <location>
        <begin position="233"/>
        <end position="411"/>
    </location>
</feature>
<dbReference type="Proteomes" id="UP001163828">
    <property type="component" value="Unassembled WGS sequence"/>
</dbReference>
<dbReference type="SUPFAM" id="SSF63829">
    <property type="entry name" value="Calcium-dependent phosphotriesterase"/>
    <property type="match status" value="1"/>
</dbReference>
<protein>
    <submittedName>
        <fullName evidence="2">D-lactonohydrolase-like protein</fullName>
    </submittedName>
</protein>
<keyword evidence="3" id="KW-1185">Reference proteome</keyword>
<evidence type="ECO:0000313" key="3">
    <source>
        <dbReference type="Proteomes" id="UP001163828"/>
    </source>
</evidence>
<reference evidence="2" key="1">
    <citation type="submission" date="2022-08" db="EMBL/GenBank/DDBJ databases">
        <authorList>
            <consortium name="DOE Joint Genome Institute"/>
            <person name="Min B."/>
            <person name="Riley R."/>
            <person name="Sierra-Patev S."/>
            <person name="Naranjo-Ortiz M."/>
            <person name="Looney B."/>
            <person name="Konkel Z."/>
            <person name="Slot J.C."/>
            <person name="Sakamoto Y."/>
            <person name="Steenwyk J.L."/>
            <person name="Rokas A."/>
            <person name="Carro J."/>
            <person name="Camarero S."/>
            <person name="Ferreira P."/>
            <person name="Molpeceres G."/>
            <person name="Ruiz-Duenas F.J."/>
            <person name="Serrano A."/>
            <person name="Henrissat B."/>
            <person name="Drula E."/>
            <person name="Hughes K.W."/>
            <person name="Mata J.L."/>
            <person name="Ishikawa N.K."/>
            <person name="Vargas-Isla R."/>
            <person name="Ushijima S."/>
            <person name="Smith C.A."/>
            <person name="Ahrendt S."/>
            <person name="Andreopoulos W."/>
            <person name="He G."/>
            <person name="Labutti K."/>
            <person name="Lipzen A."/>
            <person name="Ng V."/>
            <person name="Sandor L."/>
            <person name="Barry K."/>
            <person name="Martinez A.T."/>
            <person name="Xiao Y."/>
            <person name="Gibbons J.G."/>
            <person name="Terashima K."/>
            <person name="Hibbett D.S."/>
            <person name="Grigoriev I.V."/>
        </authorList>
    </citation>
    <scope>NUCLEOTIDE SEQUENCE</scope>
    <source>
        <strain evidence="2">TFB10827</strain>
    </source>
</reference>
<gene>
    <name evidence="2" type="ORF">F5050DRAFT_1750753</name>
</gene>